<dbReference type="Proteomes" id="UP000663870">
    <property type="component" value="Unassembled WGS sequence"/>
</dbReference>
<dbReference type="SUPFAM" id="SSF50249">
    <property type="entry name" value="Nucleic acid-binding proteins"/>
    <property type="match status" value="1"/>
</dbReference>
<evidence type="ECO:0000313" key="2">
    <source>
        <dbReference type="EMBL" id="CAF1608403.1"/>
    </source>
</evidence>
<evidence type="ECO:0000313" key="1">
    <source>
        <dbReference type="EMBL" id="CAF1364631.1"/>
    </source>
</evidence>
<name>A0A815I7H9_9BILA</name>
<dbReference type="EMBL" id="CAJNOL010005681">
    <property type="protein sequence ID" value="CAF1608403.1"/>
    <property type="molecule type" value="Genomic_DNA"/>
</dbReference>
<comment type="caution">
    <text evidence="1">The sequence shown here is derived from an EMBL/GenBank/DDBJ whole genome shotgun (WGS) entry which is preliminary data.</text>
</comment>
<dbReference type="AlphaFoldDB" id="A0A815I7H9"/>
<dbReference type="InterPro" id="IPR025048">
    <property type="entry name" value="DUF3987"/>
</dbReference>
<dbReference type="Pfam" id="PF13148">
    <property type="entry name" value="DUF3987"/>
    <property type="match status" value="1"/>
</dbReference>
<proteinExistence type="predicted"/>
<dbReference type="InterPro" id="IPR012340">
    <property type="entry name" value="NA-bd_OB-fold"/>
</dbReference>
<evidence type="ECO:0000313" key="3">
    <source>
        <dbReference type="Proteomes" id="UP000663854"/>
    </source>
</evidence>
<protein>
    <submittedName>
        <fullName evidence="1">Uncharacterized protein</fullName>
    </submittedName>
</protein>
<dbReference type="Gene3D" id="2.40.50.140">
    <property type="entry name" value="Nucleic acid-binding proteins"/>
    <property type="match status" value="1"/>
</dbReference>
<organism evidence="1 3">
    <name type="scientific">Rotaria sordida</name>
    <dbReference type="NCBI Taxonomy" id="392033"/>
    <lineage>
        <taxon>Eukaryota</taxon>
        <taxon>Metazoa</taxon>
        <taxon>Spiralia</taxon>
        <taxon>Gnathifera</taxon>
        <taxon>Rotifera</taxon>
        <taxon>Eurotatoria</taxon>
        <taxon>Bdelloidea</taxon>
        <taxon>Philodinida</taxon>
        <taxon>Philodinidae</taxon>
        <taxon>Rotaria</taxon>
    </lineage>
</organism>
<keyword evidence="4" id="KW-1185">Reference proteome</keyword>
<gene>
    <name evidence="2" type="ORF">JXQ802_LOCUS49112</name>
    <name evidence="1" type="ORF">PYM288_LOCUS33051</name>
</gene>
<reference evidence="1" key="1">
    <citation type="submission" date="2021-02" db="EMBL/GenBank/DDBJ databases">
        <authorList>
            <person name="Nowell W R."/>
        </authorList>
    </citation>
    <scope>NUCLEOTIDE SEQUENCE</scope>
</reference>
<sequence>MFDGIVCDMYEEIKVIAFDEQVDRLYNLMNINQKIIIENGQVRKADERYRTTNSMYEIRLFENSHVELYESNDFNPSVKIMKKAIISVSQLLHGAYVGSNKSTAIGLIERATREVEEYLQIKIEDSRINGSVTIESLLHELEKKRSIIQAFDEFNTFASSFGLYRADKAVYHRSVLNTLWNGPKSYFRQLVKGDIKCENPWLSIVAAAHPSAIINILKEENNQLGADGLFARFIFSARISPEDVHKRSKRDTDATNGELYVQPSAYPSLSHIMYFIYLMHDNQTLTLKMSQAANDILTHTHDEYNNMVIGFQGYQDVLCTLFSKSRDHLYRICGLVHLLHQACTYVLKAEPQLQYLVLDDIAAESIQRVASIARESMNDYLIIQPEVALTTVELMKFYVDTKKLLYGFPLITIPPSQGVNVGPSASQRINTSEQHVERDNCHPYHSIVNNTSRSVVSHYSGFSSLSSSIDPFNGSTTDATIKKILLYKKQTITGSRLCQILRVRHSFL</sequence>
<accession>A0A815I7H9</accession>
<dbReference type="Proteomes" id="UP000663854">
    <property type="component" value="Unassembled WGS sequence"/>
</dbReference>
<dbReference type="EMBL" id="CAJNOH010004273">
    <property type="protein sequence ID" value="CAF1364631.1"/>
    <property type="molecule type" value="Genomic_DNA"/>
</dbReference>
<evidence type="ECO:0000313" key="4">
    <source>
        <dbReference type="Proteomes" id="UP000663870"/>
    </source>
</evidence>